<dbReference type="PANTHER" id="PTHR24093">
    <property type="entry name" value="CATION TRANSPORTING ATPASE"/>
    <property type="match status" value="1"/>
</dbReference>
<keyword evidence="14" id="KW-0472">Membrane</keyword>
<feature type="domain" description="Cation-transporting P-type ATPase N-terminal" evidence="15">
    <location>
        <begin position="36"/>
        <end position="87"/>
    </location>
</feature>
<sequence length="188" mass="20745">LFAAVCAGPLYTSLPWLGDIQLSVFCLEIPLSFYLGLSGNPIDLERRKQEFGQNFIPSKKPKTFLELVWEALQDATLIILEVVAIISLGLSFSRPPGGGNELDCGQSKIGVTDEGEAETGWSEGAAIPFSAIVVVLVMAFNDWSKEKQFWGLQSRIEQEQKFTAIRKGQIVQLPVFEIEVTFCLQMGS</sequence>
<accession>A0A6P5JJM3</accession>
<dbReference type="GO" id="GO:0051480">
    <property type="term" value="P:regulation of cytosolic calcium ion concentration"/>
    <property type="evidence" value="ECO:0007669"/>
    <property type="project" value="TreeGrafter"/>
</dbReference>
<evidence type="ECO:0000256" key="2">
    <source>
        <dbReference type="ARBA" id="ARBA00012790"/>
    </source>
</evidence>
<proteinExistence type="predicted"/>
<keyword evidence="4" id="KW-0109">Calcium transport</keyword>
<dbReference type="GO" id="GO:0005886">
    <property type="term" value="C:plasma membrane"/>
    <property type="evidence" value="ECO:0007669"/>
    <property type="project" value="TreeGrafter"/>
</dbReference>
<evidence type="ECO:0000256" key="9">
    <source>
        <dbReference type="ARBA" id="ARBA00022840"/>
    </source>
</evidence>
<keyword evidence="3" id="KW-0813">Transport</keyword>
<organism evidence="16 17">
    <name type="scientific">Phascolarctos cinereus</name>
    <name type="common">Koala</name>
    <dbReference type="NCBI Taxonomy" id="38626"/>
    <lineage>
        <taxon>Eukaryota</taxon>
        <taxon>Metazoa</taxon>
        <taxon>Chordata</taxon>
        <taxon>Craniata</taxon>
        <taxon>Vertebrata</taxon>
        <taxon>Euteleostomi</taxon>
        <taxon>Mammalia</taxon>
        <taxon>Metatheria</taxon>
        <taxon>Diprotodontia</taxon>
        <taxon>Phascolarctidae</taxon>
        <taxon>Phascolarctos</taxon>
    </lineage>
</organism>
<keyword evidence="16" id="KW-1185">Reference proteome</keyword>
<keyword evidence="13" id="KW-0406">Ion transport</keyword>
<evidence type="ECO:0000256" key="8">
    <source>
        <dbReference type="ARBA" id="ARBA00022837"/>
    </source>
</evidence>
<feature type="non-terminal residue" evidence="17">
    <location>
        <position position="1"/>
    </location>
</feature>
<keyword evidence="12" id="KW-1133">Transmembrane helix</keyword>
<dbReference type="GeneID" id="110200367"/>
<dbReference type="GO" id="GO:0005524">
    <property type="term" value="F:ATP binding"/>
    <property type="evidence" value="ECO:0007669"/>
    <property type="project" value="UniProtKB-KW"/>
</dbReference>
<reference evidence="17" key="1">
    <citation type="submission" date="2025-08" db="UniProtKB">
        <authorList>
            <consortium name="RefSeq"/>
        </authorList>
    </citation>
    <scope>IDENTIFICATION</scope>
    <source>
        <tissue evidence="17">Spleen</tissue>
    </source>
</reference>
<evidence type="ECO:0000256" key="10">
    <source>
        <dbReference type="ARBA" id="ARBA00022842"/>
    </source>
</evidence>
<evidence type="ECO:0000256" key="5">
    <source>
        <dbReference type="ARBA" id="ARBA00022692"/>
    </source>
</evidence>
<evidence type="ECO:0000256" key="13">
    <source>
        <dbReference type="ARBA" id="ARBA00023065"/>
    </source>
</evidence>
<evidence type="ECO:0000313" key="17">
    <source>
        <dbReference type="RefSeq" id="XP_020831326.1"/>
    </source>
</evidence>
<dbReference type="AlphaFoldDB" id="A0A6P5JJM3"/>
<evidence type="ECO:0000256" key="12">
    <source>
        <dbReference type="ARBA" id="ARBA00022989"/>
    </source>
</evidence>
<dbReference type="PANTHER" id="PTHR24093:SF435">
    <property type="entry name" value="PLASMA MEMBRANE CALCIUM-TRANSPORTING ATPASE 4"/>
    <property type="match status" value="1"/>
</dbReference>
<comment type="subcellular location">
    <subcellularLocation>
        <location evidence="1">Endomembrane system</location>
        <topology evidence="1">Multi-pass membrane protein</topology>
    </subcellularLocation>
</comment>
<evidence type="ECO:0000256" key="6">
    <source>
        <dbReference type="ARBA" id="ARBA00022723"/>
    </source>
</evidence>
<keyword evidence="11" id="KW-1278">Translocase</keyword>
<dbReference type="InParanoid" id="A0A6P5JJM3"/>
<evidence type="ECO:0000256" key="11">
    <source>
        <dbReference type="ARBA" id="ARBA00022967"/>
    </source>
</evidence>
<dbReference type="GO" id="GO:0005388">
    <property type="term" value="F:P-type calcium transporter activity"/>
    <property type="evidence" value="ECO:0007669"/>
    <property type="project" value="UniProtKB-EC"/>
</dbReference>
<keyword evidence="6" id="KW-0479">Metal-binding</keyword>
<dbReference type="FunFam" id="1.20.1110.10:FF:000002">
    <property type="entry name" value="Calcium-transporting ATPase"/>
    <property type="match status" value="1"/>
</dbReference>
<dbReference type="Pfam" id="PF00690">
    <property type="entry name" value="Cation_ATPase_N"/>
    <property type="match status" value="1"/>
</dbReference>
<keyword evidence="9" id="KW-0067">ATP-binding</keyword>
<evidence type="ECO:0000259" key="15">
    <source>
        <dbReference type="Pfam" id="PF00690"/>
    </source>
</evidence>
<keyword evidence="10" id="KW-0460">Magnesium</keyword>
<dbReference type="RefSeq" id="XP_020831326.1">
    <property type="nucleotide sequence ID" value="XM_020975667.1"/>
</dbReference>
<keyword evidence="5" id="KW-0812">Transmembrane</keyword>
<evidence type="ECO:0000313" key="16">
    <source>
        <dbReference type="Proteomes" id="UP000515140"/>
    </source>
</evidence>
<evidence type="ECO:0000256" key="4">
    <source>
        <dbReference type="ARBA" id="ARBA00022568"/>
    </source>
</evidence>
<keyword evidence="7" id="KW-0547">Nucleotide-binding</keyword>
<dbReference type="SUPFAM" id="SSF81665">
    <property type="entry name" value="Calcium ATPase, transmembrane domain M"/>
    <property type="match status" value="1"/>
</dbReference>
<dbReference type="GO" id="GO:0046872">
    <property type="term" value="F:metal ion binding"/>
    <property type="evidence" value="ECO:0007669"/>
    <property type="project" value="UniProtKB-KW"/>
</dbReference>
<dbReference type="InterPro" id="IPR004014">
    <property type="entry name" value="ATPase_P-typ_cation-transptr_N"/>
</dbReference>
<name>A0A6P5JJM3_PHACI</name>
<gene>
    <name evidence="17" type="primary">LOC110200367</name>
</gene>
<evidence type="ECO:0000256" key="1">
    <source>
        <dbReference type="ARBA" id="ARBA00004127"/>
    </source>
</evidence>
<evidence type="ECO:0000256" key="14">
    <source>
        <dbReference type="ARBA" id="ARBA00023136"/>
    </source>
</evidence>
<evidence type="ECO:0000256" key="7">
    <source>
        <dbReference type="ARBA" id="ARBA00022741"/>
    </source>
</evidence>
<evidence type="ECO:0000256" key="3">
    <source>
        <dbReference type="ARBA" id="ARBA00022448"/>
    </source>
</evidence>
<keyword evidence="8" id="KW-0106">Calcium</keyword>
<dbReference type="InterPro" id="IPR023298">
    <property type="entry name" value="ATPase_P-typ_TM_dom_sf"/>
</dbReference>
<dbReference type="GO" id="GO:0012505">
    <property type="term" value="C:endomembrane system"/>
    <property type="evidence" value="ECO:0007669"/>
    <property type="project" value="UniProtKB-SubCell"/>
</dbReference>
<protein>
    <recommendedName>
        <fullName evidence="2">P-type Ca(2+) transporter</fullName>
        <ecNumber evidence="2">7.2.2.10</ecNumber>
    </recommendedName>
</protein>
<dbReference type="EC" id="7.2.2.10" evidence="2"/>
<dbReference type="GO" id="GO:0030165">
    <property type="term" value="F:PDZ domain binding"/>
    <property type="evidence" value="ECO:0007669"/>
    <property type="project" value="TreeGrafter"/>
</dbReference>
<dbReference type="Proteomes" id="UP000515140">
    <property type="component" value="Unplaced"/>
</dbReference>
<dbReference type="KEGG" id="pcw:110200367"/>